<protein>
    <submittedName>
        <fullName evidence="4">Uncharacterized protein</fullName>
    </submittedName>
</protein>
<feature type="region of interest" description="Disordered" evidence="1">
    <location>
        <begin position="122"/>
        <end position="181"/>
    </location>
</feature>
<evidence type="ECO:0000256" key="3">
    <source>
        <dbReference type="SAM" id="SignalP"/>
    </source>
</evidence>
<feature type="chain" id="PRO_5003785411" evidence="3">
    <location>
        <begin position="23"/>
        <end position="344"/>
    </location>
</feature>
<dbReference type="EMBL" id="ALBS01000206">
    <property type="protein sequence ID" value="EJT48378.1"/>
    <property type="molecule type" value="Genomic_DNA"/>
</dbReference>
<feature type="compositionally biased region" description="Pro residues" evidence="1">
    <location>
        <begin position="143"/>
        <end position="160"/>
    </location>
</feature>
<feature type="compositionally biased region" description="Pro residues" evidence="1">
    <location>
        <begin position="297"/>
        <end position="314"/>
    </location>
</feature>
<evidence type="ECO:0000256" key="2">
    <source>
        <dbReference type="SAM" id="Phobius"/>
    </source>
</evidence>
<proteinExistence type="predicted"/>
<dbReference type="AlphaFoldDB" id="J5QP63"/>
<dbReference type="HOGENOM" id="CLU_806951_0_0_1"/>
<organism evidence="4 5">
    <name type="scientific">Trichosporon asahii var. asahii (strain ATCC 90039 / CBS 2479 / JCM 2466 / KCTC 7840 / NBRC 103889/ NCYC 2677 / UAMH 7654)</name>
    <name type="common">Yeast</name>
    <dbReference type="NCBI Taxonomy" id="1186058"/>
    <lineage>
        <taxon>Eukaryota</taxon>
        <taxon>Fungi</taxon>
        <taxon>Dikarya</taxon>
        <taxon>Basidiomycota</taxon>
        <taxon>Agaricomycotina</taxon>
        <taxon>Tremellomycetes</taxon>
        <taxon>Trichosporonales</taxon>
        <taxon>Trichosporonaceae</taxon>
        <taxon>Trichosporon</taxon>
    </lineage>
</organism>
<dbReference type="RefSeq" id="XP_014179397.1">
    <property type="nucleotide sequence ID" value="XM_014323922.1"/>
</dbReference>
<dbReference type="KEGG" id="tasa:A1Q1_02661"/>
<evidence type="ECO:0000256" key="1">
    <source>
        <dbReference type="SAM" id="MobiDB-lite"/>
    </source>
</evidence>
<keyword evidence="3" id="KW-0732">Signal</keyword>
<evidence type="ECO:0000313" key="5">
    <source>
        <dbReference type="Proteomes" id="UP000002748"/>
    </source>
</evidence>
<feature type="region of interest" description="Disordered" evidence="1">
    <location>
        <begin position="33"/>
        <end position="55"/>
    </location>
</feature>
<feature type="signal peptide" evidence="3">
    <location>
        <begin position="1"/>
        <end position="22"/>
    </location>
</feature>
<feature type="transmembrane region" description="Helical" evidence="2">
    <location>
        <begin position="84"/>
        <end position="111"/>
    </location>
</feature>
<keyword evidence="2" id="KW-0812">Transmembrane</keyword>
<dbReference type="Proteomes" id="UP000002748">
    <property type="component" value="Unassembled WGS sequence"/>
</dbReference>
<sequence>MPRTRPVLLVAAILMATAVLAAQQTMTAATAPAATAPGIPDDLSPGDMDGNLLTATPTVTPIPKISATSSAAANSSSVQLSESALAGIIVGCVLGGLLLGLVSSAIIFVCLTRRHEYYEEYEDDTAATSPEKLHATHSRQAQPPSPSPRSPRAPVVPPRPNAGLGMTALQPTESGTSDPVAPSLPSIHCTSLGTPADWEAERARINPNVLHVPTGTALGYSDSRPITPTRFWRGLRDRRVSQMTIRSAKTKAKRASIVTVKSMKSGKSRRASILTARSKLSGRSKHSNKAGGGVEAPPVPPLPFTRRVPVPPLSPGLSNMPPHRPKRRVHMRLITPDPPAQFDD</sequence>
<evidence type="ECO:0000313" key="4">
    <source>
        <dbReference type="EMBL" id="EJT48378.1"/>
    </source>
</evidence>
<accession>J5QP63</accession>
<dbReference type="GeneID" id="25986174"/>
<name>J5QP63_TRIAS</name>
<keyword evidence="2" id="KW-1133">Transmembrane helix</keyword>
<keyword evidence="2" id="KW-0472">Membrane</keyword>
<comment type="caution">
    <text evidence="4">The sequence shown here is derived from an EMBL/GenBank/DDBJ whole genome shotgun (WGS) entry which is preliminary data.</text>
</comment>
<feature type="region of interest" description="Disordered" evidence="1">
    <location>
        <begin position="263"/>
        <end position="344"/>
    </location>
</feature>
<gene>
    <name evidence="4" type="ORF">A1Q1_02661</name>
</gene>
<reference evidence="4 5" key="1">
    <citation type="journal article" date="2012" name="Eukaryot. Cell">
        <title>Draft genome sequence of CBS 2479, the standard type strain of Trichosporon asahii.</title>
        <authorList>
            <person name="Yang R.Y."/>
            <person name="Li H.T."/>
            <person name="Zhu H."/>
            <person name="Zhou G.P."/>
            <person name="Wang M."/>
            <person name="Wang L."/>
        </authorList>
    </citation>
    <scope>NUCLEOTIDE SEQUENCE [LARGE SCALE GENOMIC DNA]</scope>
    <source>
        <strain evidence="5">ATCC 90039 / CBS 2479 / JCM 2466 / KCTC 7840 / NCYC 2677 / UAMH 7654</strain>
    </source>
</reference>
<dbReference type="VEuPathDB" id="FungiDB:A1Q1_02661"/>